<dbReference type="AlphaFoldDB" id="A0A645JBU1"/>
<comment type="caution">
    <text evidence="1">The sequence shown here is derived from an EMBL/GenBank/DDBJ whole genome shotgun (WGS) entry which is preliminary data.</text>
</comment>
<dbReference type="EMBL" id="VSSQ01136135">
    <property type="protein sequence ID" value="MPN60622.1"/>
    <property type="molecule type" value="Genomic_DNA"/>
</dbReference>
<proteinExistence type="predicted"/>
<gene>
    <name evidence="1" type="ORF">SDC9_208351</name>
</gene>
<organism evidence="1">
    <name type="scientific">bioreactor metagenome</name>
    <dbReference type="NCBI Taxonomy" id="1076179"/>
    <lineage>
        <taxon>unclassified sequences</taxon>
        <taxon>metagenomes</taxon>
        <taxon>ecological metagenomes</taxon>
    </lineage>
</organism>
<name>A0A645JBU1_9ZZZZ</name>
<evidence type="ECO:0000313" key="1">
    <source>
        <dbReference type="EMBL" id="MPN60622.1"/>
    </source>
</evidence>
<protein>
    <submittedName>
        <fullName evidence="1">Uncharacterized protein</fullName>
    </submittedName>
</protein>
<reference evidence="1" key="1">
    <citation type="submission" date="2019-08" db="EMBL/GenBank/DDBJ databases">
        <authorList>
            <person name="Kucharzyk K."/>
            <person name="Murdoch R.W."/>
            <person name="Higgins S."/>
            <person name="Loffler F."/>
        </authorList>
    </citation>
    <scope>NUCLEOTIDE SEQUENCE</scope>
</reference>
<accession>A0A645JBU1</accession>
<sequence length="70" mass="7512">MGEDARTAHARINFYMNIHLHARFLGRSGQGGGGFFAPNGLDYGVLGQNFSIFRLGIAQDEKGLGNAGFP</sequence>